<name>A0A6J2XHS2_SITOR</name>
<organism evidence="2 3">
    <name type="scientific">Sitophilus oryzae</name>
    <name type="common">Rice weevil</name>
    <name type="synonym">Curculio oryzae</name>
    <dbReference type="NCBI Taxonomy" id="7048"/>
    <lineage>
        <taxon>Eukaryota</taxon>
        <taxon>Metazoa</taxon>
        <taxon>Ecdysozoa</taxon>
        <taxon>Arthropoda</taxon>
        <taxon>Hexapoda</taxon>
        <taxon>Insecta</taxon>
        <taxon>Pterygota</taxon>
        <taxon>Neoptera</taxon>
        <taxon>Endopterygota</taxon>
        <taxon>Coleoptera</taxon>
        <taxon>Polyphaga</taxon>
        <taxon>Cucujiformia</taxon>
        <taxon>Curculionidae</taxon>
        <taxon>Dryophthorinae</taxon>
        <taxon>Sitophilus</taxon>
    </lineage>
</organism>
<dbReference type="SUPFAM" id="SSF53098">
    <property type="entry name" value="Ribonuclease H-like"/>
    <property type="match status" value="1"/>
</dbReference>
<dbReference type="RefSeq" id="XP_030750998.1">
    <property type="nucleotide sequence ID" value="XM_030895138.1"/>
</dbReference>
<dbReference type="GO" id="GO:0015074">
    <property type="term" value="P:DNA integration"/>
    <property type="evidence" value="ECO:0007669"/>
    <property type="project" value="InterPro"/>
</dbReference>
<dbReference type="GO" id="GO:0003676">
    <property type="term" value="F:nucleic acid binding"/>
    <property type="evidence" value="ECO:0007669"/>
    <property type="project" value="InterPro"/>
</dbReference>
<dbReference type="Proteomes" id="UP000504635">
    <property type="component" value="Unplaced"/>
</dbReference>
<dbReference type="InterPro" id="IPR012337">
    <property type="entry name" value="RNaseH-like_sf"/>
</dbReference>
<dbReference type="InterPro" id="IPR050951">
    <property type="entry name" value="Retrovirus_Pol_polyprotein"/>
</dbReference>
<sequence>MQSEPDQEFRFILNYQDHLTKFTVLRALKTKTAEEVAYHLLDIFCLLGAPMILQSDNGREFANRIIKNLAEMWTGLKLVHRKPRHSQSQGSVERSNQDVRDMLVTWLADQHTTKWSERLRFVQSNKNRSGIMKSPYEAMFGAPQKIGLKDSSLPEELLSNIETEEELQKLCDQKNSAKVKINMMKINERKNFVQYAKKKFQILINVQFVTYLFISFAEKLTKQMERVSRKLHVTDVYELKK</sequence>
<dbReference type="InterPro" id="IPR036397">
    <property type="entry name" value="RNaseH_sf"/>
</dbReference>
<gene>
    <name evidence="3" type="primary">LOC115878589</name>
</gene>
<dbReference type="InterPro" id="IPR001584">
    <property type="entry name" value="Integrase_cat-core"/>
</dbReference>
<dbReference type="KEGG" id="soy:115878589"/>
<proteinExistence type="predicted"/>
<protein>
    <submittedName>
        <fullName evidence="3">KRAB-A domain-containing protein 2-like</fullName>
    </submittedName>
</protein>
<dbReference type="PROSITE" id="PS50994">
    <property type="entry name" value="INTEGRASE"/>
    <property type="match status" value="1"/>
</dbReference>
<feature type="domain" description="Integrase catalytic" evidence="1">
    <location>
        <begin position="1"/>
        <end position="151"/>
    </location>
</feature>
<dbReference type="AlphaFoldDB" id="A0A6J2XHS2"/>
<accession>A0A6J2XHS2</accession>
<dbReference type="GeneID" id="115878589"/>
<evidence type="ECO:0000313" key="2">
    <source>
        <dbReference type="Proteomes" id="UP000504635"/>
    </source>
</evidence>
<reference evidence="3" key="1">
    <citation type="submission" date="2025-08" db="UniProtKB">
        <authorList>
            <consortium name="RefSeq"/>
        </authorList>
    </citation>
    <scope>IDENTIFICATION</scope>
    <source>
        <tissue evidence="3">Gonads</tissue>
    </source>
</reference>
<evidence type="ECO:0000313" key="3">
    <source>
        <dbReference type="RefSeq" id="XP_030750998.1"/>
    </source>
</evidence>
<dbReference type="OrthoDB" id="6818577at2759"/>
<dbReference type="Gene3D" id="3.30.420.10">
    <property type="entry name" value="Ribonuclease H-like superfamily/Ribonuclease H"/>
    <property type="match status" value="1"/>
</dbReference>
<dbReference type="PANTHER" id="PTHR37984">
    <property type="entry name" value="PROTEIN CBG26694"/>
    <property type="match status" value="1"/>
</dbReference>
<dbReference type="PANTHER" id="PTHR37984:SF5">
    <property type="entry name" value="PROTEIN NYNRIN-LIKE"/>
    <property type="match status" value="1"/>
</dbReference>
<evidence type="ECO:0000259" key="1">
    <source>
        <dbReference type="PROSITE" id="PS50994"/>
    </source>
</evidence>
<keyword evidence="2" id="KW-1185">Reference proteome</keyword>
<dbReference type="InParanoid" id="A0A6J2XHS2"/>